<dbReference type="InParanoid" id="A0A1X7T4R5"/>
<feature type="domain" description="Integrase catalytic" evidence="7">
    <location>
        <begin position="53"/>
        <end position="211"/>
    </location>
</feature>
<evidence type="ECO:0000256" key="1">
    <source>
        <dbReference type="ARBA" id="ARBA00022679"/>
    </source>
</evidence>
<keyword evidence="6" id="KW-0695">RNA-directed DNA polymerase</keyword>
<dbReference type="OMA" id="NTPHEAS"/>
<keyword evidence="2" id="KW-0548">Nucleotidyltransferase</keyword>
<organism evidence="8">
    <name type="scientific">Amphimedon queenslandica</name>
    <name type="common">Sponge</name>
    <dbReference type="NCBI Taxonomy" id="400682"/>
    <lineage>
        <taxon>Eukaryota</taxon>
        <taxon>Metazoa</taxon>
        <taxon>Porifera</taxon>
        <taxon>Demospongiae</taxon>
        <taxon>Heteroscleromorpha</taxon>
        <taxon>Haplosclerida</taxon>
        <taxon>Niphatidae</taxon>
        <taxon>Amphimedon</taxon>
    </lineage>
</organism>
<keyword evidence="1" id="KW-0808">Transferase</keyword>
<proteinExistence type="predicted"/>
<dbReference type="SUPFAM" id="SSF56672">
    <property type="entry name" value="DNA/RNA polymerases"/>
    <property type="match status" value="1"/>
</dbReference>
<evidence type="ECO:0000256" key="6">
    <source>
        <dbReference type="ARBA" id="ARBA00022918"/>
    </source>
</evidence>
<dbReference type="InterPro" id="IPR050951">
    <property type="entry name" value="Retrovirus_Pol_polyprotein"/>
</dbReference>
<keyword evidence="5" id="KW-0378">Hydrolase</keyword>
<dbReference type="GO" id="GO:0015074">
    <property type="term" value="P:DNA integration"/>
    <property type="evidence" value="ECO:0007669"/>
    <property type="project" value="InterPro"/>
</dbReference>
<dbReference type="InterPro" id="IPR041373">
    <property type="entry name" value="RT_RNaseH"/>
</dbReference>
<evidence type="ECO:0000256" key="4">
    <source>
        <dbReference type="ARBA" id="ARBA00022759"/>
    </source>
</evidence>
<evidence type="ECO:0000256" key="5">
    <source>
        <dbReference type="ARBA" id="ARBA00022801"/>
    </source>
</evidence>
<keyword evidence="4" id="KW-0255">Endonuclease</keyword>
<dbReference type="EnsemblMetazoa" id="Aqu2.1.09491_001">
    <property type="protein sequence ID" value="Aqu2.1.09491_001"/>
    <property type="gene ID" value="Aqu2.1.09491"/>
</dbReference>
<name>A0A1X7T4R5_AMPQE</name>
<reference evidence="8" key="1">
    <citation type="submission" date="2017-05" db="UniProtKB">
        <authorList>
            <consortium name="EnsemblMetazoa"/>
        </authorList>
    </citation>
    <scope>IDENTIFICATION</scope>
</reference>
<dbReference type="GO" id="GO:0016787">
    <property type="term" value="F:hydrolase activity"/>
    <property type="evidence" value="ECO:0007669"/>
    <property type="project" value="UniProtKB-KW"/>
</dbReference>
<dbReference type="FunFam" id="3.30.420.10:FF:000032">
    <property type="entry name" value="Retrovirus-related Pol polyprotein from transposon 297-like Protein"/>
    <property type="match status" value="1"/>
</dbReference>
<keyword evidence="3" id="KW-0540">Nuclease</keyword>
<dbReference type="eggNOG" id="ENOG502S05A">
    <property type="taxonomic scope" value="Eukaryota"/>
</dbReference>
<evidence type="ECO:0000256" key="3">
    <source>
        <dbReference type="ARBA" id="ARBA00022722"/>
    </source>
</evidence>
<dbReference type="InterPro" id="IPR036397">
    <property type="entry name" value="RNaseH_sf"/>
</dbReference>
<dbReference type="PANTHER" id="PTHR37984:SF15">
    <property type="entry name" value="INTEGRASE CATALYTIC DOMAIN-CONTAINING PROTEIN"/>
    <property type="match status" value="1"/>
</dbReference>
<accession>A0A1X7T4R5</accession>
<dbReference type="InterPro" id="IPR001584">
    <property type="entry name" value="Integrase_cat-core"/>
</dbReference>
<evidence type="ECO:0000256" key="2">
    <source>
        <dbReference type="ARBA" id="ARBA00022695"/>
    </source>
</evidence>
<dbReference type="OrthoDB" id="413122at2759"/>
<dbReference type="PANTHER" id="PTHR37984">
    <property type="entry name" value="PROTEIN CBG26694"/>
    <property type="match status" value="1"/>
</dbReference>
<dbReference type="AlphaFoldDB" id="A0A1X7T4R5"/>
<evidence type="ECO:0000259" key="7">
    <source>
        <dbReference type="PROSITE" id="PS50994"/>
    </source>
</evidence>
<dbReference type="InterPro" id="IPR012337">
    <property type="entry name" value="RNaseH-like_sf"/>
</dbReference>
<dbReference type="InterPro" id="IPR043502">
    <property type="entry name" value="DNA/RNA_pol_sf"/>
</dbReference>
<sequence length="263" mass="29686">MHPIAFASRSLSAGEKNYSITDLETLAVVWAVQHFRAYLYGHTVTVIMDNSAVKSRPFQIFGVDILELPVTQRGNRYVIVFQDFLTKWPMVFPAPDQKANRIARLVAEEILPLFGVPECLLSDRGTNLLANVMKELCTFLGIQKLITTAYHPQCNGMIERLNSTLKSMLRRHAAKFGPQWDQYLPGVLWAYQNTPHEASKEKPSFLMFGVDLRSPTEAALLPPEPVQGCDLIDYWEELILSLSSARELAASSIHKEQQRGRAI</sequence>
<protein>
    <recommendedName>
        <fullName evidence="7">Integrase catalytic domain-containing protein</fullName>
    </recommendedName>
</protein>
<evidence type="ECO:0000313" key="8">
    <source>
        <dbReference type="EnsemblMetazoa" id="Aqu2.1.09491_001"/>
    </source>
</evidence>
<dbReference type="Pfam" id="PF17917">
    <property type="entry name" value="RT_RNaseH"/>
    <property type="match status" value="1"/>
</dbReference>
<dbReference type="PROSITE" id="PS50994">
    <property type="entry name" value="INTEGRASE"/>
    <property type="match status" value="1"/>
</dbReference>
<dbReference type="SUPFAM" id="SSF53098">
    <property type="entry name" value="Ribonuclease H-like"/>
    <property type="match status" value="1"/>
</dbReference>
<dbReference type="Gene3D" id="3.30.420.10">
    <property type="entry name" value="Ribonuclease H-like superfamily/Ribonuclease H"/>
    <property type="match status" value="1"/>
</dbReference>
<dbReference type="GO" id="GO:0003676">
    <property type="term" value="F:nucleic acid binding"/>
    <property type="evidence" value="ECO:0007669"/>
    <property type="project" value="InterPro"/>
</dbReference>
<dbReference type="GO" id="GO:0003964">
    <property type="term" value="F:RNA-directed DNA polymerase activity"/>
    <property type="evidence" value="ECO:0007669"/>
    <property type="project" value="UniProtKB-KW"/>
</dbReference>
<dbReference type="GO" id="GO:0004519">
    <property type="term" value="F:endonuclease activity"/>
    <property type="evidence" value="ECO:0007669"/>
    <property type="project" value="UniProtKB-KW"/>
</dbReference>